<keyword evidence="2" id="KW-0472">Membrane</keyword>
<reference evidence="4" key="1">
    <citation type="submission" date="2015-03" db="EMBL/GenBank/DDBJ databases">
        <title>Luteipulveratus halotolerans sp. nov., a novel actinobacterium (Dermacoccaceae) from Sarawak, Malaysia.</title>
        <authorList>
            <person name="Juboi H."/>
            <person name="Basik A."/>
            <person name="Shamsul S.S."/>
            <person name="Arnold P."/>
            <person name="Schmitt E.K."/>
            <person name="Sanglier J.-J."/>
            <person name="Yeo T."/>
        </authorList>
    </citation>
    <scope>NUCLEOTIDE SEQUENCE [LARGE SCALE GENOMIC DNA]</scope>
    <source>
        <strain evidence="4">C296001</strain>
    </source>
</reference>
<dbReference type="Gene3D" id="3.10.350.10">
    <property type="entry name" value="LysM domain"/>
    <property type="match status" value="1"/>
</dbReference>
<dbReference type="OrthoDB" id="3210682at2"/>
<evidence type="ECO:0000256" key="1">
    <source>
        <dbReference type="SAM" id="MobiDB-lite"/>
    </source>
</evidence>
<evidence type="ECO:0000313" key="3">
    <source>
        <dbReference type="EMBL" id="KNX37720.1"/>
    </source>
</evidence>
<name>A0A0L6CJD1_9MICO</name>
<evidence type="ECO:0000256" key="2">
    <source>
        <dbReference type="SAM" id="Phobius"/>
    </source>
</evidence>
<dbReference type="AlphaFoldDB" id="A0A0L6CJD1"/>
<dbReference type="InterPro" id="IPR018392">
    <property type="entry name" value="LysM"/>
</dbReference>
<evidence type="ECO:0008006" key="5">
    <source>
        <dbReference type="Google" id="ProtNLM"/>
    </source>
</evidence>
<evidence type="ECO:0000313" key="4">
    <source>
        <dbReference type="Proteomes" id="UP000037397"/>
    </source>
</evidence>
<organism evidence="3 4">
    <name type="scientific">Luteipulveratus halotolerans</name>
    <dbReference type="NCBI Taxonomy" id="1631356"/>
    <lineage>
        <taxon>Bacteria</taxon>
        <taxon>Bacillati</taxon>
        <taxon>Actinomycetota</taxon>
        <taxon>Actinomycetes</taxon>
        <taxon>Micrococcales</taxon>
        <taxon>Dermacoccaceae</taxon>
        <taxon>Luteipulveratus</taxon>
    </lineage>
</organism>
<feature type="compositionally biased region" description="Low complexity" evidence="1">
    <location>
        <begin position="155"/>
        <end position="165"/>
    </location>
</feature>
<dbReference type="CDD" id="cd00118">
    <property type="entry name" value="LysM"/>
    <property type="match status" value="1"/>
</dbReference>
<feature type="region of interest" description="Disordered" evidence="1">
    <location>
        <begin position="154"/>
        <end position="181"/>
    </location>
</feature>
<dbReference type="STRING" id="1631356.VV01_12110"/>
<sequence length="277" mass="28908">MQRSTDTPRRVRRAHRHRAGLLGLLAAAAVAGAAVLAARALRTLIVELTGERTVRLDEAVTAVALAVMVLALMWCVVLLLACAVELLRPRRTAPRDAVVLPWHLAPDLSMRVTGLLLALTALGSGPAQAASSPDPVAVVSQVDAPAPVPSFGITPPSDAAAPAPSFGSTSEPTAECPKGAPVPGWTPTRPAAVRAHGAEHVRLLAGCAGDAPAGEIVVHRGDDLWSLVERHLGDDADAARVAEEWPRWYAANRVVIGADPNVLQVGQTLRIPEGALR</sequence>
<feature type="transmembrane region" description="Helical" evidence="2">
    <location>
        <begin position="61"/>
        <end position="87"/>
    </location>
</feature>
<dbReference type="Proteomes" id="UP000037397">
    <property type="component" value="Unassembled WGS sequence"/>
</dbReference>
<dbReference type="RefSeq" id="WP_050670106.1">
    <property type="nucleotide sequence ID" value="NZ_LAIR01000002.1"/>
</dbReference>
<keyword evidence="2" id="KW-1133">Transmembrane helix</keyword>
<proteinExistence type="predicted"/>
<dbReference type="InterPro" id="IPR036779">
    <property type="entry name" value="LysM_dom_sf"/>
</dbReference>
<comment type="caution">
    <text evidence="3">The sequence shown here is derived from an EMBL/GenBank/DDBJ whole genome shotgun (WGS) entry which is preliminary data.</text>
</comment>
<keyword evidence="4" id="KW-1185">Reference proteome</keyword>
<dbReference type="EMBL" id="LAIR01000002">
    <property type="protein sequence ID" value="KNX37720.1"/>
    <property type="molecule type" value="Genomic_DNA"/>
</dbReference>
<protein>
    <recommendedName>
        <fullName evidence="5">LysM domain-containing protein</fullName>
    </recommendedName>
</protein>
<keyword evidence="2" id="KW-0812">Transmembrane</keyword>
<accession>A0A0L6CJD1</accession>
<gene>
    <name evidence="3" type="ORF">VV01_12110</name>
</gene>